<sequence>MLVATCAVLAIRCTECGKMEFHAFSRFAFPKGGTVYFKCSCGASKLTAGTKNHAVYWLQVPCMVCETKHQWEIPGKSLWSGEVTVLACQDTGLELGHIGPERRVREMVSNNERELEAIIDEFGCDGYFHNPEIMYGVLRCLHKISGQGALYCQCGNYKIEVDIFPDRLELHCGNCDSINIIYAETEEDLKVIQQVESIELTQSGFKCLDSLSSTGKLKKAPPKKKNS</sequence>
<organism evidence="1 2">
    <name type="scientific">Pelotomaculum thermopropionicum (strain DSM 13744 / JCM 10971 / SI)</name>
    <dbReference type="NCBI Taxonomy" id="370438"/>
    <lineage>
        <taxon>Bacteria</taxon>
        <taxon>Bacillati</taxon>
        <taxon>Bacillota</taxon>
        <taxon>Clostridia</taxon>
        <taxon>Eubacteriales</taxon>
        <taxon>Desulfotomaculaceae</taxon>
        <taxon>Pelotomaculum</taxon>
    </lineage>
</organism>
<dbReference type="KEGG" id="pth:PTH_2839"/>
<dbReference type="HOGENOM" id="CLU_112839_0_0_9"/>
<name>A5CY96_PELTS</name>
<protein>
    <submittedName>
        <fullName evidence="1">Hypothetical membrane protein</fullName>
    </submittedName>
</protein>
<dbReference type="AlphaFoldDB" id="A5CY96"/>
<reference evidence="2" key="1">
    <citation type="journal article" date="2008" name="Genome Res.">
        <title>The genome of Pelotomaculum thermopropionicum reveals niche-associated evolution in anaerobic microbiota.</title>
        <authorList>
            <person name="Kosaka T."/>
            <person name="Kato S."/>
            <person name="Shimoyama T."/>
            <person name="Ishii S."/>
            <person name="Abe T."/>
            <person name="Watanabe K."/>
        </authorList>
    </citation>
    <scope>NUCLEOTIDE SEQUENCE [LARGE SCALE GENOMIC DNA]</scope>
    <source>
        <strain evidence="2">DSM 13744 / JCM 10971 / SI</strain>
    </source>
</reference>
<keyword evidence="2" id="KW-1185">Reference proteome</keyword>
<dbReference type="STRING" id="370438.PTH_2839"/>
<accession>A5CY96</accession>
<gene>
    <name evidence="1" type="ordered locus">PTH_2839</name>
</gene>
<dbReference type="Proteomes" id="UP000006556">
    <property type="component" value="Chromosome"/>
</dbReference>
<evidence type="ECO:0000313" key="1">
    <source>
        <dbReference type="EMBL" id="BAF61020.1"/>
    </source>
</evidence>
<dbReference type="EMBL" id="AP009389">
    <property type="protein sequence ID" value="BAF61020.1"/>
    <property type="molecule type" value="Genomic_DNA"/>
</dbReference>
<evidence type="ECO:0000313" key="2">
    <source>
        <dbReference type="Proteomes" id="UP000006556"/>
    </source>
</evidence>
<dbReference type="eggNOG" id="ENOG5031XS8">
    <property type="taxonomic scope" value="Bacteria"/>
</dbReference>
<proteinExistence type="predicted"/>